<dbReference type="CDD" id="cd06127">
    <property type="entry name" value="DEDDh"/>
    <property type="match status" value="1"/>
</dbReference>
<dbReference type="Pfam" id="PF20600">
    <property type="entry name" value="ExoX-like_C"/>
    <property type="match status" value="1"/>
</dbReference>
<evidence type="ECO:0000313" key="5">
    <source>
        <dbReference type="EMBL" id="SFV56761.1"/>
    </source>
</evidence>
<dbReference type="Gene3D" id="3.30.420.10">
    <property type="entry name" value="Ribonuclease H-like superfamily/Ribonuclease H"/>
    <property type="match status" value="1"/>
</dbReference>
<organism evidence="5">
    <name type="scientific">hydrothermal vent metagenome</name>
    <dbReference type="NCBI Taxonomy" id="652676"/>
    <lineage>
        <taxon>unclassified sequences</taxon>
        <taxon>metagenomes</taxon>
        <taxon>ecological metagenomes</taxon>
    </lineage>
</organism>
<keyword evidence="2" id="KW-0378">Hydrolase</keyword>
<accession>A0A1W1BTG5</accession>
<keyword evidence="1" id="KW-0540">Nuclease</keyword>
<evidence type="ECO:0000256" key="2">
    <source>
        <dbReference type="ARBA" id="ARBA00022801"/>
    </source>
</evidence>
<dbReference type="InterPro" id="IPR036397">
    <property type="entry name" value="RNaseH_sf"/>
</dbReference>
<feature type="domain" description="Exonuclease" evidence="4">
    <location>
        <begin position="1"/>
        <end position="175"/>
    </location>
</feature>
<dbReference type="EMBL" id="FPHK01000024">
    <property type="protein sequence ID" value="SFV56761.1"/>
    <property type="molecule type" value="Genomic_DNA"/>
</dbReference>
<dbReference type="GO" id="GO:0008408">
    <property type="term" value="F:3'-5' exonuclease activity"/>
    <property type="evidence" value="ECO:0007669"/>
    <property type="project" value="TreeGrafter"/>
</dbReference>
<evidence type="ECO:0000256" key="3">
    <source>
        <dbReference type="ARBA" id="ARBA00022839"/>
    </source>
</evidence>
<evidence type="ECO:0000259" key="4">
    <source>
        <dbReference type="SMART" id="SM00479"/>
    </source>
</evidence>
<sequence>MIFLDIETTGFEKEDKICSLGILCFENEHCKKSAYELVNEGKKIPPQASALHNITNEMIADKPPLRESEIFAFLESASSQENVLVVHNAAFVLGMLDSLKWHGKIIDTHKVVKHLIAECELFTLEFLRYELKLYKSEAALKEVCGIKDALIAHHALSDAAVIKLLFDYLTQYADIEKMNALSFENVLLEKFSFGKYSGRYIEDIAMNDRGYLLWMLGLENLDEDLRYSIEYYLQG</sequence>
<name>A0A1W1BTG5_9ZZZZ</name>
<protein>
    <submittedName>
        <fullName evidence="5">Exonuclease</fullName>
    </submittedName>
</protein>
<dbReference type="GO" id="GO:0003676">
    <property type="term" value="F:nucleic acid binding"/>
    <property type="evidence" value="ECO:0007669"/>
    <property type="project" value="InterPro"/>
</dbReference>
<dbReference type="InterPro" id="IPR013520">
    <property type="entry name" value="Ribonucl_H"/>
</dbReference>
<dbReference type="PANTHER" id="PTHR30231">
    <property type="entry name" value="DNA POLYMERASE III SUBUNIT EPSILON"/>
    <property type="match status" value="1"/>
</dbReference>
<evidence type="ECO:0000256" key="1">
    <source>
        <dbReference type="ARBA" id="ARBA00022722"/>
    </source>
</evidence>
<dbReference type="InterPro" id="IPR046768">
    <property type="entry name" value="ExoX-like_C"/>
</dbReference>
<dbReference type="Pfam" id="PF00929">
    <property type="entry name" value="RNase_T"/>
    <property type="match status" value="1"/>
</dbReference>
<keyword evidence="3 5" id="KW-0269">Exonuclease</keyword>
<proteinExistence type="predicted"/>
<reference evidence="5" key="1">
    <citation type="submission" date="2016-10" db="EMBL/GenBank/DDBJ databases">
        <authorList>
            <person name="de Groot N.N."/>
        </authorList>
    </citation>
    <scope>NUCLEOTIDE SEQUENCE</scope>
</reference>
<dbReference type="SUPFAM" id="SSF53098">
    <property type="entry name" value="Ribonuclease H-like"/>
    <property type="match status" value="1"/>
</dbReference>
<dbReference type="PANTHER" id="PTHR30231:SF4">
    <property type="entry name" value="PROTEIN NEN2"/>
    <property type="match status" value="1"/>
</dbReference>
<dbReference type="AlphaFoldDB" id="A0A1W1BTG5"/>
<dbReference type="InterPro" id="IPR012337">
    <property type="entry name" value="RNaseH-like_sf"/>
</dbReference>
<gene>
    <name evidence="5" type="ORF">MNB_SM-6-1096</name>
</gene>
<dbReference type="SMART" id="SM00479">
    <property type="entry name" value="EXOIII"/>
    <property type="match status" value="1"/>
</dbReference>